<dbReference type="RefSeq" id="WP_039589990.1">
    <property type="nucleotide sequence ID" value="NZ_CP142104.1"/>
</dbReference>
<dbReference type="AlphaFoldDB" id="A0A0B1Z564"/>
<reference evidence="2" key="1">
    <citation type="submission" date="2015-03" db="EMBL/GenBank/DDBJ databases">
        <title>Pseudomonas frederiksbergensis hydrocarbon degrader.</title>
        <authorList>
            <person name="Brown L.M."/>
            <person name="Ruiz O.N."/>
            <person name="Mueller S."/>
            <person name="Gunasekera T.S."/>
        </authorList>
    </citation>
    <scope>NUCLEOTIDE SEQUENCE [LARGE SCALE GENOMIC DNA]</scope>
    <source>
        <strain evidence="2">SI8</strain>
    </source>
</reference>
<accession>A0A0B1Z564</accession>
<evidence type="ECO:0000313" key="1">
    <source>
        <dbReference type="EMBL" id="KHK65730.1"/>
    </source>
</evidence>
<protein>
    <submittedName>
        <fullName evidence="1">Uncharacterized protein</fullName>
    </submittedName>
</protein>
<dbReference type="OrthoDB" id="9958228at2"/>
<proteinExistence type="predicted"/>
<name>A0A0B1Z564_9PSED</name>
<organism evidence="1 2">
    <name type="scientific">Pseudomonas frederiksbergensis</name>
    <dbReference type="NCBI Taxonomy" id="104087"/>
    <lineage>
        <taxon>Bacteria</taxon>
        <taxon>Pseudomonadati</taxon>
        <taxon>Pseudomonadota</taxon>
        <taxon>Gammaproteobacteria</taxon>
        <taxon>Pseudomonadales</taxon>
        <taxon>Pseudomonadaceae</taxon>
        <taxon>Pseudomonas</taxon>
    </lineage>
</organism>
<evidence type="ECO:0000313" key="2">
    <source>
        <dbReference type="Proteomes" id="UP000030949"/>
    </source>
</evidence>
<dbReference type="EMBL" id="JQGJ01000003">
    <property type="protein sequence ID" value="KHK65730.1"/>
    <property type="molecule type" value="Genomic_DNA"/>
</dbReference>
<gene>
    <name evidence="1" type="ORF">JZ00_07595</name>
</gene>
<dbReference type="Proteomes" id="UP000030949">
    <property type="component" value="Unassembled WGS sequence"/>
</dbReference>
<sequence>MSYPKDTPYRGYIIREHDPAYQAYSFQGFDTSGNSITMLCETAQHVKELINKMLDQPDDGRF</sequence>
<comment type="caution">
    <text evidence="1">The sequence shown here is derived from an EMBL/GenBank/DDBJ whole genome shotgun (WGS) entry which is preliminary data.</text>
</comment>